<feature type="region of interest" description="Disordered" evidence="10">
    <location>
        <begin position="299"/>
        <end position="347"/>
    </location>
</feature>
<dbReference type="Pfam" id="PF00447">
    <property type="entry name" value="HSF_DNA-bind"/>
    <property type="match status" value="1"/>
</dbReference>
<dbReference type="SUPFAM" id="SSF46785">
    <property type="entry name" value="Winged helix' DNA-binding domain"/>
    <property type="match status" value="1"/>
</dbReference>
<evidence type="ECO:0000256" key="2">
    <source>
        <dbReference type="ARBA" id="ARBA00022553"/>
    </source>
</evidence>
<dbReference type="GO" id="GO:0003700">
    <property type="term" value="F:DNA-binding transcription factor activity"/>
    <property type="evidence" value="ECO:0007669"/>
    <property type="project" value="InterPro"/>
</dbReference>
<evidence type="ECO:0000256" key="4">
    <source>
        <dbReference type="ARBA" id="ARBA00023016"/>
    </source>
</evidence>
<comment type="similarity">
    <text evidence="8">Belongs to the HSF family.</text>
</comment>
<keyword evidence="13" id="KW-1185">Reference proteome</keyword>
<dbReference type="SMART" id="SM00415">
    <property type="entry name" value="HSF"/>
    <property type="match status" value="1"/>
</dbReference>
<keyword evidence="4" id="KW-0346">Stress response</keyword>
<dbReference type="Gene3D" id="1.10.10.10">
    <property type="entry name" value="Winged helix-like DNA-binding domain superfamily/Winged helix DNA-binding domain"/>
    <property type="match status" value="1"/>
</dbReference>
<dbReference type="InterPro" id="IPR000232">
    <property type="entry name" value="HSF_DNA-bd"/>
</dbReference>
<evidence type="ECO:0000313" key="13">
    <source>
        <dbReference type="Proteomes" id="UP000075714"/>
    </source>
</evidence>
<feature type="compositionally biased region" description="Low complexity" evidence="10">
    <location>
        <begin position="114"/>
        <end position="123"/>
    </location>
</feature>
<keyword evidence="3" id="KW-0805">Transcription regulation</keyword>
<comment type="subcellular location">
    <subcellularLocation>
        <location evidence="1">Nucleus</location>
    </subcellularLocation>
</comment>
<evidence type="ECO:0000256" key="7">
    <source>
        <dbReference type="ARBA" id="ARBA00023242"/>
    </source>
</evidence>
<keyword evidence="7" id="KW-0539">Nucleus</keyword>
<evidence type="ECO:0000256" key="6">
    <source>
        <dbReference type="ARBA" id="ARBA00023163"/>
    </source>
</evidence>
<feature type="compositionally biased region" description="Low complexity" evidence="10">
    <location>
        <begin position="238"/>
        <end position="249"/>
    </location>
</feature>
<sequence>MTNPSAQPPPFLIKTYDLVDDPTTDNIVSWGADGCSFVVWKPPEFARDLLPKHFKHNNFSSFVRQLNTYGFRKVDPDRWEFANEHFMRGRKDALRGIHRRKPSSTTHNSHVSQSNAGGSSAGVANGAAVAGAPHSTALVAAGAVAPAIEIGAYGGFREEIDNLKRDKNVLMVELVRLRQQQQSTDGKMRELQARLEATEAKQQTMINMFAAAFKNPAMFQRMISSVATGGMQRLANAPAYPSAGAANGPVGRKKRRARGESLDVDLGGPGGGVGISEAIDADMAENVIIGTAGSPIGAGAGADDTSSNGSASGAVGGASSGAACPGASSSSQQQQQQQLVQYNPGGAAGSHDALSDLMLRSFQSLLSTAEDPTGDVTGAFNSLAIGAQGLGVGAGVPSVTIQEQPSAPTPLVPTQPMLPVSAPGPSHGGVVTASGPNLMAAAVPLGLPLTSTAIQPYQGPPGPLSLSLPPPHTAGHPAAAGGAATVAGGPVPLVPVPGVVPELSDPSEALLVPPQVESLAQPGAMPHLVPVQVAGPLDAGVVQLPNGIAPVGTPVLPGTTATPPPFLNPSSPALVPTPAAVPGVSAAPIGSGPHPHTMIPIQTATMAPPTQSMAAGLPAPTGLPAIGAATLAAGLGMQLPPPLPVNDNPTVSSPDDCEDDAMGMPVDLMHSLHTMTSGELVLPADSDFADDVWAQLMSASSAQPPADGSHGLGLGLGLDMREISTVLED</sequence>
<dbReference type="OrthoDB" id="60033at2759"/>
<keyword evidence="6" id="KW-0804">Transcription</keyword>
<keyword evidence="9" id="KW-0175">Coiled coil</keyword>
<feature type="region of interest" description="Disordered" evidence="10">
    <location>
        <begin position="100"/>
        <end position="123"/>
    </location>
</feature>
<name>A0A150GWS8_GONPE</name>
<feature type="domain" description="HSF-type DNA-binding" evidence="11">
    <location>
        <begin position="50"/>
        <end position="74"/>
    </location>
</feature>
<evidence type="ECO:0000313" key="12">
    <source>
        <dbReference type="EMBL" id="KXZ54259.1"/>
    </source>
</evidence>
<dbReference type="InterPro" id="IPR036390">
    <property type="entry name" value="WH_DNA-bd_sf"/>
</dbReference>
<feature type="compositionally biased region" description="Low complexity" evidence="10">
    <location>
        <begin position="320"/>
        <end position="338"/>
    </location>
</feature>
<dbReference type="FunFam" id="1.10.10.10:FF:000057">
    <property type="entry name" value="Heat shock transcription factor 1"/>
    <property type="match status" value="1"/>
</dbReference>
<dbReference type="PROSITE" id="PS00434">
    <property type="entry name" value="HSF_DOMAIN"/>
    <property type="match status" value="1"/>
</dbReference>
<evidence type="ECO:0000259" key="11">
    <source>
        <dbReference type="PROSITE" id="PS00434"/>
    </source>
</evidence>
<dbReference type="PRINTS" id="PR00056">
    <property type="entry name" value="HSFDOMAIN"/>
</dbReference>
<protein>
    <recommendedName>
        <fullName evidence="11">HSF-type DNA-binding domain-containing protein</fullName>
    </recommendedName>
</protein>
<organism evidence="12 13">
    <name type="scientific">Gonium pectorale</name>
    <name type="common">Green alga</name>
    <dbReference type="NCBI Taxonomy" id="33097"/>
    <lineage>
        <taxon>Eukaryota</taxon>
        <taxon>Viridiplantae</taxon>
        <taxon>Chlorophyta</taxon>
        <taxon>core chlorophytes</taxon>
        <taxon>Chlorophyceae</taxon>
        <taxon>CS clade</taxon>
        <taxon>Chlamydomonadales</taxon>
        <taxon>Volvocaceae</taxon>
        <taxon>Gonium</taxon>
    </lineage>
</organism>
<keyword evidence="2" id="KW-0597">Phosphoprotein</keyword>
<evidence type="ECO:0000256" key="3">
    <source>
        <dbReference type="ARBA" id="ARBA00023015"/>
    </source>
</evidence>
<proteinExistence type="inferred from homology"/>
<dbReference type="Proteomes" id="UP000075714">
    <property type="component" value="Unassembled WGS sequence"/>
</dbReference>
<evidence type="ECO:0000256" key="9">
    <source>
        <dbReference type="SAM" id="Coils"/>
    </source>
</evidence>
<evidence type="ECO:0000256" key="1">
    <source>
        <dbReference type="ARBA" id="ARBA00004123"/>
    </source>
</evidence>
<dbReference type="GO" id="GO:0005634">
    <property type="term" value="C:nucleus"/>
    <property type="evidence" value="ECO:0007669"/>
    <property type="project" value="UniProtKB-SubCell"/>
</dbReference>
<feature type="region of interest" description="Disordered" evidence="10">
    <location>
        <begin position="238"/>
        <end position="271"/>
    </location>
</feature>
<evidence type="ECO:0000256" key="10">
    <source>
        <dbReference type="SAM" id="MobiDB-lite"/>
    </source>
</evidence>
<comment type="caution">
    <text evidence="12">The sequence shown here is derived from an EMBL/GenBank/DDBJ whole genome shotgun (WGS) entry which is preliminary data.</text>
</comment>
<evidence type="ECO:0000256" key="5">
    <source>
        <dbReference type="ARBA" id="ARBA00023125"/>
    </source>
</evidence>
<dbReference type="InterPro" id="IPR036388">
    <property type="entry name" value="WH-like_DNA-bd_sf"/>
</dbReference>
<feature type="compositionally biased region" description="Polar residues" evidence="10">
    <location>
        <begin position="103"/>
        <end position="113"/>
    </location>
</feature>
<reference evidence="13" key="1">
    <citation type="journal article" date="2016" name="Nat. Commun.">
        <title>The Gonium pectorale genome demonstrates co-option of cell cycle regulation during the evolution of multicellularity.</title>
        <authorList>
            <person name="Hanschen E.R."/>
            <person name="Marriage T.N."/>
            <person name="Ferris P.J."/>
            <person name="Hamaji T."/>
            <person name="Toyoda A."/>
            <person name="Fujiyama A."/>
            <person name="Neme R."/>
            <person name="Noguchi H."/>
            <person name="Minakuchi Y."/>
            <person name="Suzuki M."/>
            <person name="Kawai-Toyooka H."/>
            <person name="Smith D.R."/>
            <person name="Sparks H."/>
            <person name="Anderson J."/>
            <person name="Bakaric R."/>
            <person name="Luria V."/>
            <person name="Karger A."/>
            <person name="Kirschner M.W."/>
            <person name="Durand P.M."/>
            <person name="Michod R.E."/>
            <person name="Nozaki H."/>
            <person name="Olson B.J."/>
        </authorList>
    </citation>
    <scope>NUCLEOTIDE SEQUENCE [LARGE SCALE GENOMIC DNA]</scope>
    <source>
        <strain evidence="13">NIES-2863</strain>
    </source>
</reference>
<dbReference type="EMBL" id="LSYV01000006">
    <property type="protein sequence ID" value="KXZ54259.1"/>
    <property type="molecule type" value="Genomic_DNA"/>
</dbReference>
<dbReference type="STRING" id="33097.A0A150GWS8"/>
<accession>A0A150GWS8</accession>
<dbReference type="PANTHER" id="PTHR10015">
    <property type="entry name" value="HEAT SHOCK TRANSCRIPTION FACTOR"/>
    <property type="match status" value="1"/>
</dbReference>
<dbReference type="PANTHER" id="PTHR10015:SF427">
    <property type="entry name" value="HEAT SHOCK FACTOR PROTEIN"/>
    <property type="match status" value="1"/>
</dbReference>
<feature type="coiled-coil region" evidence="9">
    <location>
        <begin position="160"/>
        <end position="208"/>
    </location>
</feature>
<keyword evidence="5" id="KW-0238">DNA-binding</keyword>
<dbReference type="GO" id="GO:0043565">
    <property type="term" value="F:sequence-specific DNA binding"/>
    <property type="evidence" value="ECO:0007669"/>
    <property type="project" value="InterPro"/>
</dbReference>
<dbReference type="AlphaFoldDB" id="A0A150GWS8"/>
<evidence type="ECO:0000256" key="8">
    <source>
        <dbReference type="RuleBase" id="RU004020"/>
    </source>
</evidence>
<gene>
    <name evidence="12" type="ORF">GPECTOR_5g349</name>
</gene>